<dbReference type="Gene3D" id="3.40.630.30">
    <property type="match status" value="1"/>
</dbReference>
<keyword evidence="2" id="KW-0808">Transferase</keyword>
<evidence type="ECO:0000256" key="3">
    <source>
        <dbReference type="ARBA" id="ARBA00023315"/>
    </source>
</evidence>
<protein>
    <recommendedName>
        <fullName evidence="4">N-acetyltransferase domain-containing protein</fullName>
    </recommendedName>
</protein>
<evidence type="ECO:0000256" key="2">
    <source>
        <dbReference type="ARBA" id="ARBA00022679"/>
    </source>
</evidence>
<name>A0A6V7NP35_ANACO</name>
<dbReference type="Pfam" id="PF13302">
    <property type="entry name" value="Acetyltransf_3"/>
    <property type="match status" value="1"/>
</dbReference>
<dbReference type="InterPro" id="IPR000182">
    <property type="entry name" value="GNAT_dom"/>
</dbReference>
<dbReference type="AlphaFoldDB" id="A0A6V7NP35"/>
<reference evidence="5" key="1">
    <citation type="submission" date="2020-07" db="EMBL/GenBank/DDBJ databases">
        <authorList>
            <person name="Lin J."/>
        </authorList>
    </citation>
    <scope>NUCLEOTIDE SEQUENCE</scope>
</reference>
<dbReference type="GO" id="GO:0008080">
    <property type="term" value="F:N-acetyltransferase activity"/>
    <property type="evidence" value="ECO:0007669"/>
    <property type="project" value="InterPro"/>
</dbReference>
<dbReference type="PANTHER" id="PTHR13256:SF16">
    <property type="entry name" value="ALPHA_BETA-TUBULIN-N-ACETYLTRANSFERASE 9"/>
    <property type="match status" value="1"/>
</dbReference>
<sequence>MFLFTEPFTPGEARDCSKATPYMFLAYGGSGHILDRIPLGPDRGKGLGEESVLMMMAFAFENYRIQTFSAKIGKSNTASLKLFRKLVSLNSRSRPITTCLSSSNLVVIDHGYWSSPNLMFVLNNLLTW</sequence>
<evidence type="ECO:0000256" key="1">
    <source>
        <dbReference type="ARBA" id="ARBA00009342"/>
    </source>
</evidence>
<proteinExistence type="inferred from homology"/>
<evidence type="ECO:0000313" key="5">
    <source>
        <dbReference type="EMBL" id="CAD1820371.1"/>
    </source>
</evidence>
<comment type="similarity">
    <text evidence="1">Belongs to the acetyltransferase family. GNAT subfamily.</text>
</comment>
<dbReference type="PANTHER" id="PTHR13256">
    <property type="entry name" value="N-ACETYLTRANSFERASE 9"/>
    <property type="match status" value="1"/>
</dbReference>
<feature type="domain" description="N-acetyltransferase" evidence="4">
    <location>
        <begin position="39"/>
        <end position="86"/>
    </location>
</feature>
<evidence type="ECO:0000259" key="4">
    <source>
        <dbReference type="Pfam" id="PF13302"/>
    </source>
</evidence>
<dbReference type="SUPFAM" id="SSF55729">
    <property type="entry name" value="Acyl-CoA N-acyltransferases (Nat)"/>
    <property type="match status" value="1"/>
</dbReference>
<dbReference type="InterPro" id="IPR016181">
    <property type="entry name" value="Acyl_CoA_acyltransferase"/>
</dbReference>
<keyword evidence="3" id="KW-0012">Acyltransferase</keyword>
<accession>A0A6V7NP35</accession>
<gene>
    <name evidence="5" type="ORF">CB5_LOCUS3582</name>
</gene>
<dbReference type="InterPro" id="IPR039135">
    <property type="entry name" value="NAT9-like"/>
</dbReference>
<dbReference type="EMBL" id="LR862140">
    <property type="protein sequence ID" value="CAD1820371.1"/>
    <property type="molecule type" value="Genomic_DNA"/>
</dbReference>
<organism evidence="5">
    <name type="scientific">Ananas comosus var. bracteatus</name>
    <name type="common">red pineapple</name>
    <dbReference type="NCBI Taxonomy" id="296719"/>
    <lineage>
        <taxon>Eukaryota</taxon>
        <taxon>Viridiplantae</taxon>
        <taxon>Streptophyta</taxon>
        <taxon>Embryophyta</taxon>
        <taxon>Tracheophyta</taxon>
        <taxon>Spermatophyta</taxon>
        <taxon>Magnoliopsida</taxon>
        <taxon>Liliopsida</taxon>
        <taxon>Poales</taxon>
        <taxon>Bromeliaceae</taxon>
        <taxon>Bromelioideae</taxon>
        <taxon>Ananas</taxon>
    </lineage>
</organism>